<name>A0A1L7AAX2_9PROT</name>
<evidence type="ECO:0000313" key="8">
    <source>
        <dbReference type="Proteomes" id="UP000185494"/>
    </source>
</evidence>
<dbReference type="PROSITE" id="PS50893">
    <property type="entry name" value="ABC_TRANSPORTER_2"/>
    <property type="match status" value="1"/>
</dbReference>
<dbReference type="InterPro" id="IPR050319">
    <property type="entry name" value="ABC_transp_ATP-bind"/>
</dbReference>
<evidence type="ECO:0000256" key="3">
    <source>
        <dbReference type="ARBA" id="ARBA00022448"/>
    </source>
</evidence>
<dbReference type="Pfam" id="PF00005">
    <property type="entry name" value="ABC_tran"/>
    <property type="match status" value="1"/>
</dbReference>
<dbReference type="EMBL" id="CP015583">
    <property type="protein sequence ID" value="APT55967.1"/>
    <property type="molecule type" value="Genomic_DNA"/>
</dbReference>
<dbReference type="GO" id="GO:0005886">
    <property type="term" value="C:plasma membrane"/>
    <property type="evidence" value="ECO:0007669"/>
    <property type="project" value="UniProtKB-SubCell"/>
</dbReference>
<dbReference type="InterPro" id="IPR003593">
    <property type="entry name" value="AAA+_ATPase"/>
</dbReference>
<dbReference type="Gene3D" id="3.40.50.300">
    <property type="entry name" value="P-loop containing nucleotide triphosphate hydrolases"/>
    <property type="match status" value="1"/>
</dbReference>
<evidence type="ECO:0000256" key="5">
    <source>
        <dbReference type="ARBA" id="ARBA00022840"/>
    </source>
</evidence>
<dbReference type="KEGG" id="rgi:RGI145_01405"/>
<dbReference type="PANTHER" id="PTHR43776">
    <property type="entry name" value="TRANSPORT ATP-BINDING PROTEIN"/>
    <property type="match status" value="1"/>
</dbReference>
<gene>
    <name evidence="7" type="ORF">RGI145_01405</name>
</gene>
<evidence type="ECO:0000256" key="4">
    <source>
        <dbReference type="ARBA" id="ARBA00022741"/>
    </source>
</evidence>
<dbReference type="AlphaFoldDB" id="A0A1L7AAX2"/>
<evidence type="ECO:0000256" key="2">
    <source>
        <dbReference type="ARBA" id="ARBA00005417"/>
    </source>
</evidence>
<sequence>MLRIEHVTKTYGGARKGLSGLFGTPAAEVRALRDVSLSVRQGESFGLVGESGSGKTTLTRCILRLEEVSAGRILFDGTDLATLKPAELRRLRARVQIVFQDPYASLNPRMSVRDILCEPMEIHRDRMGLDARGRLDRAAELLQRVGLGTQHLSRFPHEFSGGQRQRIGIARALATKPDFLILDEPTSALDVSVQAQVLNLLHELQAQLGLTYFFISHDLGVIRYICDRVALIYRGQLVEEGETEQVFQAPASDYARTLLAAMPEPDPDRSPFRLPA</sequence>
<reference evidence="7 8" key="1">
    <citation type="submission" date="2016-05" db="EMBL/GenBank/DDBJ databases">
        <title>Complete Genome and Methylome Analysis of Psychrotrophic Bacterial Isolates from Antarctic Lake Untersee.</title>
        <authorList>
            <person name="Fomenkov A."/>
            <person name="Akimov V.N."/>
            <person name="Vasilyeva L.V."/>
            <person name="Andersen D."/>
            <person name="Vincze T."/>
            <person name="Roberts R.J."/>
        </authorList>
    </citation>
    <scope>NUCLEOTIDE SEQUENCE [LARGE SCALE GENOMIC DNA]</scope>
    <source>
        <strain evidence="7 8">U14-5</strain>
    </source>
</reference>
<dbReference type="PROSITE" id="PS00211">
    <property type="entry name" value="ABC_TRANSPORTER_1"/>
    <property type="match status" value="1"/>
</dbReference>
<dbReference type="PANTHER" id="PTHR43776:SF7">
    <property type="entry name" value="D,D-DIPEPTIDE TRANSPORT ATP-BINDING PROTEIN DDPF-RELATED"/>
    <property type="match status" value="1"/>
</dbReference>
<dbReference type="STRING" id="257708.RGI145_01405"/>
<dbReference type="SMART" id="SM00382">
    <property type="entry name" value="AAA"/>
    <property type="match status" value="1"/>
</dbReference>
<proteinExistence type="inferred from homology"/>
<dbReference type="Proteomes" id="UP000185494">
    <property type="component" value="Chromosome 1"/>
</dbReference>
<evidence type="ECO:0000313" key="7">
    <source>
        <dbReference type="EMBL" id="APT55967.1"/>
    </source>
</evidence>
<dbReference type="eggNOG" id="COG4608">
    <property type="taxonomic scope" value="Bacteria"/>
</dbReference>
<dbReference type="InterPro" id="IPR027417">
    <property type="entry name" value="P-loop_NTPase"/>
</dbReference>
<organism evidence="7 8">
    <name type="scientific">Roseomonas gilardii</name>
    <dbReference type="NCBI Taxonomy" id="257708"/>
    <lineage>
        <taxon>Bacteria</taxon>
        <taxon>Pseudomonadati</taxon>
        <taxon>Pseudomonadota</taxon>
        <taxon>Alphaproteobacteria</taxon>
        <taxon>Acetobacterales</taxon>
        <taxon>Roseomonadaceae</taxon>
        <taxon>Roseomonas</taxon>
    </lineage>
</organism>
<dbReference type="InterPro" id="IPR017871">
    <property type="entry name" value="ABC_transporter-like_CS"/>
</dbReference>
<dbReference type="RefSeq" id="WP_075796924.1">
    <property type="nucleotide sequence ID" value="NZ_CP015583.1"/>
</dbReference>
<accession>A0A1L7AAX2</accession>
<dbReference type="InterPro" id="IPR003439">
    <property type="entry name" value="ABC_transporter-like_ATP-bd"/>
</dbReference>
<dbReference type="GO" id="GO:0016887">
    <property type="term" value="F:ATP hydrolysis activity"/>
    <property type="evidence" value="ECO:0007669"/>
    <property type="project" value="InterPro"/>
</dbReference>
<evidence type="ECO:0000256" key="1">
    <source>
        <dbReference type="ARBA" id="ARBA00004417"/>
    </source>
</evidence>
<keyword evidence="3" id="KW-0813">Transport</keyword>
<keyword evidence="4" id="KW-0547">Nucleotide-binding</keyword>
<feature type="domain" description="ABC transporter" evidence="6">
    <location>
        <begin position="2"/>
        <end position="259"/>
    </location>
</feature>
<protein>
    <recommendedName>
        <fullName evidence="6">ABC transporter domain-containing protein</fullName>
    </recommendedName>
</protein>
<keyword evidence="5" id="KW-0067">ATP-binding</keyword>
<dbReference type="GO" id="GO:0055085">
    <property type="term" value="P:transmembrane transport"/>
    <property type="evidence" value="ECO:0007669"/>
    <property type="project" value="UniProtKB-ARBA"/>
</dbReference>
<dbReference type="SUPFAM" id="SSF52540">
    <property type="entry name" value="P-loop containing nucleoside triphosphate hydrolases"/>
    <property type="match status" value="1"/>
</dbReference>
<dbReference type="GO" id="GO:0005524">
    <property type="term" value="F:ATP binding"/>
    <property type="evidence" value="ECO:0007669"/>
    <property type="project" value="UniProtKB-KW"/>
</dbReference>
<dbReference type="CDD" id="cd03257">
    <property type="entry name" value="ABC_NikE_OppD_transporters"/>
    <property type="match status" value="1"/>
</dbReference>
<comment type="subcellular location">
    <subcellularLocation>
        <location evidence="1">Cell inner membrane</location>
        <topology evidence="1">Peripheral membrane protein</topology>
    </subcellularLocation>
</comment>
<comment type="similarity">
    <text evidence="2">Belongs to the ABC transporter superfamily.</text>
</comment>
<evidence type="ECO:0000259" key="6">
    <source>
        <dbReference type="PROSITE" id="PS50893"/>
    </source>
</evidence>
<dbReference type="FunFam" id="3.40.50.300:FF:000016">
    <property type="entry name" value="Oligopeptide ABC transporter ATP-binding component"/>
    <property type="match status" value="1"/>
</dbReference>